<dbReference type="EMBL" id="KI517609">
    <property type="protein sequence ID" value="ESQ37282.1"/>
    <property type="molecule type" value="Genomic_DNA"/>
</dbReference>
<reference evidence="2 3" key="1">
    <citation type="journal article" date="2013" name="Front. Plant Sci.">
        <title>The Reference Genome of the Halophytic Plant Eutrema salsugineum.</title>
        <authorList>
            <person name="Yang R."/>
            <person name="Jarvis D.E."/>
            <person name="Chen H."/>
            <person name="Beilstein M.A."/>
            <person name="Grimwood J."/>
            <person name="Jenkins J."/>
            <person name="Shu S."/>
            <person name="Prochnik S."/>
            <person name="Xin M."/>
            <person name="Ma C."/>
            <person name="Schmutz J."/>
            <person name="Wing R.A."/>
            <person name="Mitchell-Olds T."/>
            <person name="Schumaker K.S."/>
            <person name="Wang X."/>
        </authorList>
    </citation>
    <scope>NUCLEOTIDE SEQUENCE [LARGE SCALE GENOMIC DNA]</scope>
</reference>
<dbReference type="AlphaFoldDB" id="V4L4R4"/>
<feature type="domain" description="F-box associated beta-propeller type 1" evidence="1">
    <location>
        <begin position="43"/>
        <end position="248"/>
    </location>
</feature>
<dbReference type="PANTHER" id="PTHR47993">
    <property type="entry name" value="OS09G0372900 PROTEIN-RELATED"/>
    <property type="match status" value="1"/>
</dbReference>
<sequence>MTYDFPADLVEEILSRVLATSETITIYLQRKKHFGKAPKQSCVLMLKENKICSLNIDLDNVPPSIKFKGALDLKDSHSNSEQVDLLEVFHCDGLLLCTTLDNKPMVFNPCLGETRWIKLEIGDMIHSTFALGYTNKTTCRSYKILRHWVCYETNDRDFGFDIYYFTSDSWRVLNAPNVSFKITCPGVSLKGNTYWLAGDDINHMFLLSFDFTSESFRSLNIPSPLSLHRGCLKLSVVREEELSVLTNPSSYISVDTSLLIDEEKKVALCCSFRGGNKVYVFGKDGEFYTETPVQEYKNKLLSYLCCPLIFDYVPSLVPIQ</sequence>
<accession>V4L4R4</accession>
<dbReference type="InterPro" id="IPR050233">
    <property type="entry name" value="A_thaliana_F-box"/>
</dbReference>
<dbReference type="Proteomes" id="UP000030689">
    <property type="component" value="Unassembled WGS sequence"/>
</dbReference>
<feature type="domain" description="F-box associated beta-propeller type 1" evidence="1">
    <location>
        <begin position="254"/>
        <end position="319"/>
    </location>
</feature>
<dbReference type="NCBIfam" id="TIGR01640">
    <property type="entry name" value="F_box_assoc_1"/>
    <property type="match status" value="1"/>
</dbReference>
<name>V4L4R4_EUTSA</name>
<dbReference type="InterPro" id="IPR006527">
    <property type="entry name" value="F-box-assoc_dom_typ1"/>
</dbReference>
<dbReference type="STRING" id="72664.V4L4R4"/>
<dbReference type="OMA" id="HYNRINR"/>
<evidence type="ECO:0000313" key="2">
    <source>
        <dbReference type="EMBL" id="ESQ37282.1"/>
    </source>
</evidence>
<evidence type="ECO:0000313" key="3">
    <source>
        <dbReference type="Proteomes" id="UP000030689"/>
    </source>
</evidence>
<dbReference type="Pfam" id="PF07734">
    <property type="entry name" value="FBA_1"/>
    <property type="match status" value="2"/>
</dbReference>
<keyword evidence="3" id="KW-1185">Reference proteome</keyword>
<organism evidence="2 3">
    <name type="scientific">Eutrema salsugineum</name>
    <name type="common">Saltwater cress</name>
    <name type="synonym">Sisymbrium salsugineum</name>
    <dbReference type="NCBI Taxonomy" id="72664"/>
    <lineage>
        <taxon>Eukaryota</taxon>
        <taxon>Viridiplantae</taxon>
        <taxon>Streptophyta</taxon>
        <taxon>Embryophyta</taxon>
        <taxon>Tracheophyta</taxon>
        <taxon>Spermatophyta</taxon>
        <taxon>Magnoliopsida</taxon>
        <taxon>eudicotyledons</taxon>
        <taxon>Gunneridae</taxon>
        <taxon>Pentapetalae</taxon>
        <taxon>rosids</taxon>
        <taxon>malvids</taxon>
        <taxon>Brassicales</taxon>
        <taxon>Brassicaceae</taxon>
        <taxon>Eutremeae</taxon>
        <taxon>Eutrema</taxon>
    </lineage>
</organism>
<dbReference type="InterPro" id="IPR017451">
    <property type="entry name" value="F-box-assoc_interact_dom"/>
</dbReference>
<proteinExistence type="predicted"/>
<dbReference type="KEGG" id="eus:EUTSA_v10002915mg"/>
<protein>
    <recommendedName>
        <fullName evidence="1">F-box associated beta-propeller type 1 domain-containing protein</fullName>
    </recommendedName>
</protein>
<dbReference type="Gramene" id="ESQ37282">
    <property type="protein sequence ID" value="ESQ37282"/>
    <property type="gene ID" value="EUTSA_v10002915mg"/>
</dbReference>
<evidence type="ECO:0000259" key="1">
    <source>
        <dbReference type="Pfam" id="PF07734"/>
    </source>
</evidence>
<dbReference type="PANTHER" id="PTHR47993:SF395">
    <property type="entry name" value="JACALIN-RELATED LECTIN 37-RELATED"/>
    <property type="match status" value="1"/>
</dbReference>
<gene>
    <name evidence="2" type="ORF">EUTSA_v10002915mg</name>
</gene>